<dbReference type="Proteomes" id="UP001465755">
    <property type="component" value="Unassembled WGS sequence"/>
</dbReference>
<accession>A0AAW1PSM6</accession>
<proteinExistence type="predicted"/>
<dbReference type="AlphaFoldDB" id="A0AAW1PSM6"/>
<dbReference type="InterPro" id="IPR001245">
    <property type="entry name" value="Ser-Thr/Tyr_kinase_cat_dom"/>
</dbReference>
<sequence length="426" mass="46425">MPLEIFLKPGESQEQSMALLESDLEASGGRPVHISALEPLTNQSVTCWVHDTSIISITSDFPLVGVPAGYAVEPAPGGPVPSLYTIMVELDTYQNEPLELSLRRSLSSSLDRAQVSRVFKEVRLKAMLGKGSIGGAFRAVWRGLDVAVKVIEWLQPAHLQAEHGEIARQAGMAVIITHPNLIRTYDFSMRRRRGVLKKHVSLSSKEDFHNEEAEVITRSSRSSEDKNDPTAAKPMEAWIVMELATMGSLVDANERGWLRPTNALREQTDAPPDMVATISTALEIAKGMAHLHKLGVVHGNLTASSILLYPEPYDPRGFIAKVSDFGMKRAHGMSAGGRDSRILREMSAEELVQGKAADVQAFEPSQLQQGLRVKLPLPKSAPDAYQELTGACLDASPQAYLAFADQVEQLNLMLASARKDASASSL</sequence>
<dbReference type="Gene3D" id="1.10.510.10">
    <property type="entry name" value="Transferase(Phosphotransferase) domain 1"/>
    <property type="match status" value="1"/>
</dbReference>
<evidence type="ECO:0000313" key="4">
    <source>
        <dbReference type="Proteomes" id="UP001465755"/>
    </source>
</evidence>
<feature type="domain" description="Protein kinase" evidence="2">
    <location>
        <begin position="122"/>
        <end position="426"/>
    </location>
</feature>
<gene>
    <name evidence="3" type="ORF">WJX73_003805</name>
</gene>
<dbReference type="Gene3D" id="3.30.200.20">
    <property type="entry name" value="Phosphorylase Kinase, domain 1"/>
    <property type="match status" value="1"/>
</dbReference>
<comment type="caution">
    <text evidence="3">The sequence shown here is derived from an EMBL/GenBank/DDBJ whole genome shotgun (WGS) entry which is preliminary data.</text>
</comment>
<dbReference type="SUPFAM" id="SSF56112">
    <property type="entry name" value="Protein kinase-like (PK-like)"/>
    <property type="match status" value="1"/>
</dbReference>
<dbReference type="PANTHER" id="PTHR44329">
    <property type="entry name" value="SERINE/THREONINE-PROTEIN KINASE TNNI3K-RELATED"/>
    <property type="match status" value="1"/>
</dbReference>
<evidence type="ECO:0000313" key="3">
    <source>
        <dbReference type="EMBL" id="KAK9811118.1"/>
    </source>
</evidence>
<dbReference type="Pfam" id="PF07714">
    <property type="entry name" value="PK_Tyr_Ser-Thr"/>
    <property type="match status" value="1"/>
</dbReference>
<dbReference type="PROSITE" id="PS50011">
    <property type="entry name" value="PROTEIN_KINASE_DOM"/>
    <property type="match status" value="1"/>
</dbReference>
<evidence type="ECO:0000259" key="2">
    <source>
        <dbReference type="PROSITE" id="PS50011"/>
    </source>
</evidence>
<dbReference type="InterPro" id="IPR000719">
    <property type="entry name" value="Prot_kinase_dom"/>
</dbReference>
<dbReference type="InterPro" id="IPR051681">
    <property type="entry name" value="Ser/Thr_Kinases-Pseudokinases"/>
</dbReference>
<keyword evidence="4" id="KW-1185">Reference proteome</keyword>
<dbReference type="PANTHER" id="PTHR44329:SF214">
    <property type="entry name" value="PROTEIN KINASE DOMAIN-CONTAINING PROTEIN"/>
    <property type="match status" value="1"/>
</dbReference>
<protein>
    <recommendedName>
        <fullName evidence="2">Protein kinase domain-containing protein</fullName>
    </recommendedName>
</protein>
<evidence type="ECO:0000256" key="1">
    <source>
        <dbReference type="SAM" id="MobiDB-lite"/>
    </source>
</evidence>
<dbReference type="GO" id="GO:0004674">
    <property type="term" value="F:protein serine/threonine kinase activity"/>
    <property type="evidence" value="ECO:0007669"/>
    <property type="project" value="TreeGrafter"/>
</dbReference>
<dbReference type="InterPro" id="IPR011009">
    <property type="entry name" value="Kinase-like_dom_sf"/>
</dbReference>
<feature type="region of interest" description="Disordered" evidence="1">
    <location>
        <begin position="211"/>
        <end position="231"/>
    </location>
</feature>
<reference evidence="3 4" key="1">
    <citation type="journal article" date="2024" name="Nat. Commun.">
        <title>Phylogenomics reveals the evolutionary origins of lichenization in chlorophyte algae.</title>
        <authorList>
            <person name="Puginier C."/>
            <person name="Libourel C."/>
            <person name="Otte J."/>
            <person name="Skaloud P."/>
            <person name="Haon M."/>
            <person name="Grisel S."/>
            <person name="Petersen M."/>
            <person name="Berrin J.G."/>
            <person name="Delaux P.M."/>
            <person name="Dal Grande F."/>
            <person name="Keller J."/>
        </authorList>
    </citation>
    <scope>NUCLEOTIDE SEQUENCE [LARGE SCALE GENOMIC DNA]</scope>
    <source>
        <strain evidence="3 4">SAG 2036</strain>
    </source>
</reference>
<name>A0AAW1PSM6_9CHLO</name>
<organism evidence="3 4">
    <name type="scientific">Symbiochloris irregularis</name>
    <dbReference type="NCBI Taxonomy" id="706552"/>
    <lineage>
        <taxon>Eukaryota</taxon>
        <taxon>Viridiplantae</taxon>
        <taxon>Chlorophyta</taxon>
        <taxon>core chlorophytes</taxon>
        <taxon>Trebouxiophyceae</taxon>
        <taxon>Trebouxiales</taxon>
        <taxon>Trebouxiaceae</taxon>
        <taxon>Symbiochloris</taxon>
    </lineage>
</organism>
<dbReference type="GO" id="GO:0005524">
    <property type="term" value="F:ATP binding"/>
    <property type="evidence" value="ECO:0007669"/>
    <property type="project" value="InterPro"/>
</dbReference>
<dbReference type="EMBL" id="JALJOQ010000011">
    <property type="protein sequence ID" value="KAK9811118.1"/>
    <property type="molecule type" value="Genomic_DNA"/>
</dbReference>